<keyword evidence="7 9" id="KW-0472">Membrane</keyword>
<dbReference type="SUPFAM" id="SSF161111">
    <property type="entry name" value="Cation efflux protein transmembrane domain-like"/>
    <property type="match status" value="1"/>
</dbReference>
<feature type="domain" description="Cation efflux protein cytoplasmic" evidence="11">
    <location>
        <begin position="234"/>
        <end position="306"/>
    </location>
</feature>
<reference evidence="12" key="1">
    <citation type="submission" date="2020-05" db="EMBL/GenBank/DDBJ databases">
        <authorList>
            <person name="Chiriac C."/>
            <person name="Salcher M."/>
            <person name="Ghai R."/>
            <person name="Kavagutti S V."/>
        </authorList>
    </citation>
    <scope>NUCLEOTIDE SEQUENCE</scope>
</reference>
<evidence type="ECO:0000256" key="6">
    <source>
        <dbReference type="ARBA" id="ARBA00023065"/>
    </source>
</evidence>
<name>A0A6J6Q3E1_9ZZZZ</name>
<dbReference type="GO" id="GO:0005385">
    <property type="term" value="F:zinc ion transmembrane transporter activity"/>
    <property type="evidence" value="ECO:0007669"/>
    <property type="project" value="TreeGrafter"/>
</dbReference>
<evidence type="ECO:0000259" key="11">
    <source>
        <dbReference type="Pfam" id="PF16916"/>
    </source>
</evidence>
<dbReference type="AlphaFoldDB" id="A0A6J6Q3E1"/>
<dbReference type="InterPro" id="IPR002524">
    <property type="entry name" value="Cation_efflux"/>
</dbReference>
<proteinExistence type="inferred from homology"/>
<comment type="subcellular location">
    <subcellularLocation>
        <location evidence="1">Membrane</location>
        <topology evidence="1">Multi-pass membrane protein</topology>
    </subcellularLocation>
</comment>
<evidence type="ECO:0000256" key="9">
    <source>
        <dbReference type="SAM" id="Phobius"/>
    </source>
</evidence>
<dbReference type="Pfam" id="PF16916">
    <property type="entry name" value="ZT_dimer"/>
    <property type="match status" value="1"/>
</dbReference>
<evidence type="ECO:0000256" key="7">
    <source>
        <dbReference type="ARBA" id="ARBA00023136"/>
    </source>
</evidence>
<keyword evidence="3" id="KW-0813">Transport</keyword>
<feature type="transmembrane region" description="Helical" evidence="9">
    <location>
        <begin position="107"/>
        <end position="126"/>
    </location>
</feature>
<evidence type="ECO:0000256" key="5">
    <source>
        <dbReference type="ARBA" id="ARBA00022989"/>
    </source>
</evidence>
<evidence type="ECO:0000256" key="1">
    <source>
        <dbReference type="ARBA" id="ARBA00004141"/>
    </source>
</evidence>
<evidence type="ECO:0000256" key="2">
    <source>
        <dbReference type="ARBA" id="ARBA00008873"/>
    </source>
</evidence>
<dbReference type="Gene3D" id="1.20.1510.10">
    <property type="entry name" value="Cation efflux protein transmembrane domain"/>
    <property type="match status" value="1"/>
</dbReference>
<dbReference type="PANTHER" id="PTHR11562:SF17">
    <property type="entry name" value="RE54080P-RELATED"/>
    <property type="match status" value="1"/>
</dbReference>
<comment type="similarity">
    <text evidence="2">Belongs to the cation diffusion facilitator (CDF) transporter (TC 2.A.4) family. SLC30A subfamily.</text>
</comment>
<dbReference type="InterPro" id="IPR036837">
    <property type="entry name" value="Cation_efflux_CTD_sf"/>
</dbReference>
<dbReference type="GO" id="GO:0005886">
    <property type="term" value="C:plasma membrane"/>
    <property type="evidence" value="ECO:0007669"/>
    <property type="project" value="TreeGrafter"/>
</dbReference>
<organism evidence="12">
    <name type="scientific">freshwater metagenome</name>
    <dbReference type="NCBI Taxonomy" id="449393"/>
    <lineage>
        <taxon>unclassified sequences</taxon>
        <taxon>metagenomes</taxon>
        <taxon>ecological metagenomes</taxon>
    </lineage>
</organism>
<feature type="region of interest" description="Disordered" evidence="8">
    <location>
        <begin position="1"/>
        <end position="29"/>
    </location>
</feature>
<feature type="compositionally biased region" description="Basic and acidic residues" evidence="8">
    <location>
        <begin position="1"/>
        <end position="11"/>
    </location>
</feature>
<dbReference type="InterPro" id="IPR058533">
    <property type="entry name" value="Cation_efflux_TM"/>
</dbReference>
<dbReference type="SUPFAM" id="SSF160240">
    <property type="entry name" value="Cation efflux protein cytoplasmic domain-like"/>
    <property type="match status" value="1"/>
</dbReference>
<dbReference type="NCBIfam" id="TIGR01297">
    <property type="entry name" value="CDF"/>
    <property type="match status" value="1"/>
</dbReference>
<accession>A0A6J6Q3E1</accession>
<keyword evidence="5 9" id="KW-1133">Transmembrane helix</keyword>
<dbReference type="InterPro" id="IPR027470">
    <property type="entry name" value="Cation_efflux_CTD"/>
</dbReference>
<dbReference type="InterPro" id="IPR027469">
    <property type="entry name" value="Cation_efflux_TMD_sf"/>
</dbReference>
<evidence type="ECO:0000256" key="4">
    <source>
        <dbReference type="ARBA" id="ARBA00022692"/>
    </source>
</evidence>
<sequence>MAPHDHADHANPHHGHGHGHSHGHSHGVSENADGRRLSIAFGLIVALMGVEVVVGILAHSLALLSDAAHMLTDAGALAMSLVVLRLVKRPAAGNLTFGFKRAEILSAQANGGTLLVLALLIVYEGVTRLVSPPPAEGKAILVVALLGVVVNLVATWQLAKANRESMNIEGSFQHLLTDLAAFVFTAIAGAVILTTGFARADGIASLIIAAIMIRAAYGLLRDSGRVLLEAAPQGMDADDIGRALAARPGVVSVHDLHLWSIGSGFPALSAHVLVGADDDCHAIRRDLEHMLDHDYGIDHTTLQVDHSRAGRLMSIGVESSHHHH</sequence>
<evidence type="ECO:0000313" key="12">
    <source>
        <dbReference type="EMBL" id="CAB4703338.1"/>
    </source>
</evidence>
<feature type="transmembrane region" description="Helical" evidence="9">
    <location>
        <begin position="179"/>
        <end position="197"/>
    </location>
</feature>
<dbReference type="PANTHER" id="PTHR11562">
    <property type="entry name" value="CATION EFFLUX PROTEIN/ ZINC TRANSPORTER"/>
    <property type="match status" value="1"/>
</dbReference>
<dbReference type="InterPro" id="IPR050681">
    <property type="entry name" value="CDF/SLC30A"/>
</dbReference>
<dbReference type="EMBL" id="CAEZXP010000005">
    <property type="protein sequence ID" value="CAB4703338.1"/>
    <property type="molecule type" value="Genomic_DNA"/>
</dbReference>
<dbReference type="Pfam" id="PF01545">
    <property type="entry name" value="Cation_efflux"/>
    <property type="match status" value="1"/>
</dbReference>
<feature type="transmembrane region" description="Helical" evidence="9">
    <location>
        <begin position="138"/>
        <end position="159"/>
    </location>
</feature>
<feature type="domain" description="Cation efflux protein transmembrane" evidence="10">
    <location>
        <begin position="39"/>
        <end position="228"/>
    </location>
</feature>
<keyword evidence="4 9" id="KW-0812">Transmembrane</keyword>
<feature type="transmembrane region" description="Helical" evidence="9">
    <location>
        <begin position="39"/>
        <end position="61"/>
    </location>
</feature>
<protein>
    <submittedName>
        <fullName evidence="12">Unannotated protein</fullName>
    </submittedName>
</protein>
<evidence type="ECO:0000256" key="8">
    <source>
        <dbReference type="SAM" id="MobiDB-lite"/>
    </source>
</evidence>
<evidence type="ECO:0000259" key="10">
    <source>
        <dbReference type="Pfam" id="PF01545"/>
    </source>
</evidence>
<feature type="transmembrane region" description="Helical" evidence="9">
    <location>
        <begin position="203"/>
        <end position="220"/>
    </location>
</feature>
<evidence type="ECO:0000256" key="3">
    <source>
        <dbReference type="ARBA" id="ARBA00022448"/>
    </source>
</evidence>
<gene>
    <name evidence="12" type="ORF">UFOPK2399_01499</name>
</gene>
<feature type="compositionally biased region" description="Basic residues" evidence="8">
    <location>
        <begin position="12"/>
        <end position="25"/>
    </location>
</feature>
<keyword evidence="6" id="KW-0406">Ion transport</keyword>